<dbReference type="AlphaFoldDB" id="E3QD49"/>
<gene>
    <name evidence="1" type="ORF">GLRG_03965</name>
</gene>
<dbReference type="VEuPathDB" id="FungiDB:GLRG_03965"/>
<dbReference type="Proteomes" id="UP000008782">
    <property type="component" value="Unassembled WGS sequence"/>
</dbReference>
<keyword evidence="2" id="KW-1185">Reference proteome</keyword>
<dbReference type="GeneID" id="24409330"/>
<dbReference type="EMBL" id="GG697342">
    <property type="protein sequence ID" value="EFQ28821.1"/>
    <property type="molecule type" value="Genomic_DNA"/>
</dbReference>
<protein>
    <submittedName>
        <fullName evidence="1">Uncharacterized protein</fullName>
    </submittedName>
</protein>
<dbReference type="HOGENOM" id="CLU_2454602_0_0_1"/>
<evidence type="ECO:0000313" key="2">
    <source>
        <dbReference type="Proteomes" id="UP000008782"/>
    </source>
</evidence>
<sequence>MPANFIAGFSELNIATIEVLLREAESSFFNCLNKPSSNFVRHQKHSNPKAYYDTRYNNNHIPAGDNQPNKTCRVGPFSCVSISCPRQLM</sequence>
<name>E3QD49_COLGM</name>
<proteinExistence type="predicted"/>
<dbReference type="RefSeq" id="XP_008092841.1">
    <property type="nucleotide sequence ID" value="XM_008094650.1"/>
</dbReference>
<evidence type="ECO:0000313" key="1">
    <source>
        <dbReference type="EMBL" id="EFQ28821.1"/>
    </source>
</evidence>
<organism evidence="2">
    <name type="scientific">Colletotrichum graminicola (strain M1.001 / M2 / FGSC 10212)</name>
    <name type="common">Maize anthracnose fungus</name>
    <name type="synonym">Glomerella graminicola</name>
    <dbReference type="NCBI Taxonomy" id="645133"/>
    <lineage>
        <taxon>Eukaryota</taxon>
        <taxon>Fungi</taxon>
        <taxon>Dikarya</taxon>
        <taxon>Ascomycota</taxon>
        <taxon>Pezizomycotina</taxon>
        <taxon>Sordariomycetes</taxon>
        <taxon>Hypocreomycetidae</taxon>
        <taxon>Glomerellales</taxon>
        <taxon>Glomerellaceae</taxon>
        <taxon>Colletotrichum</taxon>
        <taxon>Colletotrichum graminicola species complex</taxon>
    </lineage>
</organism>
<accession>E3QD49</accession>
<reference evidence="2" key="1">
    <citation type="journal article" date="2012" name="Nat. Genet.">
        <title>Lifestyle transitions in plant pathogenic Colletotrichum fungi deciphered by genome and transcriptome analyses.</title>
        <authorList>
            <person name="O'Connell R.J."/>
            <person name="Thon M.R."/>
            <person name="Hacquard S."/>
            <person name="Amyotte S.G."/>
            <person name="Kleemann J."/>
            <person name="Torres M.F."/>
            <person name="Damm U."/>
            <person name="Buiate E.A."/>
            <person name="Epstein L."/>
            <person name="Alkan N."/>
            <person name="Altmueller J."/>
            <person name="Alvarado-Balderrama L."/>
            <person name="Bauser C.A."/>
            <person name="Becker C."/>
            <person name="Birren B.W."/>
            <person name="Chen Z."/>
            <person name="Choi J."/>
            <person name="Crouch J.A."/>
            <person name="Duvick J.P."/>
            <person name="Farman M.A."/>
            <person name="Gan P."/>
            <person name="Heiman D."/>
            <person name="Henrissat B."/>
            <person name="Howard R.J."/>
            <person name="Kabbage M."/>
            <person name="Koch C."/>
            <person name="Kracher B."/>
            <person name="Kubo Y."/>
            <person name="Law A.D."/>
            <person name="Lebrun M.-H."/>
            <person name="Lee Y.-H."/>
            <person name="Miyara I."/>
            <person name="Moore N."/>
            <person name="Neumann U."/>
            <person name="Nordstroem K."/>
            <person name="Panaccione D.G."/>
            <person name="Panstruga R."/>
            <person name="Place M."/>
            <person name="Proctor R.H."/>
            <person name="Prusky D."/>
            <person name="Rech G."/>
            <person name="Reinhardt R."/>
            <person name="Rollins J.A."/>
            <person name="Rounsley S."/>
            <person name="Schardl C.L."/>
            <person name="Schwartz D.C."/>
            <person name="Shenoy N."/>
            <person name="Shirasu K."/>
            <person name="Sikhakolli U.R."/>
            <person name="Stueber K."/>
            <person name="Sukno S.A."/>
            <person name="Sweigard J.A."/>
            <person name="Takano Y."/>
            <person name="Takahara H."/>
            <person name="Trail F."/>
            <person name="van der Does H.C."/>
            <person name="Voll L.M."/>
            <person name="Will I."/>
            <person name="Young S."/>
            <person name="Zeng Q."/>
            <person name="Zhang J."/>
            <person name="Zhou S."/>
            <person name="Dickman M.B."/>
            <person name="Schulze-Lefert P."/>
            <person name="Ver Loren van Themaat E."/>
            <person name="Ma L.-J."/>
            <person name="Vaillancourt L.J."/>
        </authorList>
    </citation>
    <scope>NUCLEOTIDE SEQUENCE [LARGE SCALE GENOMIC DNA]</scope>
    <source>
        <strain evidence="2">M1.001 / M2 / FGSC 10212</strain>
    </source>
</reference>